<evidence type="ECO:0000259" key="6">
    <source>
        <dbReference type="Pfam" id="PF00496"/>
    </source>
</evidence>
<gene>
    <name evidence="7" type="ORF">AAEO60_13320</name>
</gene>
<dbReference type="PANTHER" id="PTHR30290">
    <property type="entry name" value="PERIPLASMIC BINDING COMPONENT OF ABC TRANSPORTER"/>
    <property type="match status" value="1"/>
</dbReference>
<feature type="signal peptide" evidence="5">
    <location>
        <begin position="1"/>
        <end position="20"/>
    </location>
</feature>
<evidence type="ECO:0000256" key="5">
    <source>
        <dbReference type="SAM" id="SignalP"/>
    </source>
</evidence>
<feature type="domain" description="Solute-binding protein family 5" evidence="6">
    <location>
        <begin position="68"/>
        <end position="412"/>
    </location>
</feature>
<feature type="chain" id="PRO_5045334258" evidence="5">
    <location>
        <begin position="21"/>
        <end position="494"/>
    </location>
</feature>
<comment type="caution">
    <text evidence="7">The sequence shown here is derived from an EMBL/GenBank/DDBJ whole genome shotgun (WGS) entry which is preliminary data.</text>
</comment>
<comment type="similarity">
    <text evidence="2">Belongs to the bacterial solute-binding protein 5 family.</text>
</comment>
<dbReference type="RefSeq" id="WP_341674197.1">
    <property type="nucleotide sequence ID" value="NZ_JBBYHV010000002.1"/>
</dbReference>
<evidence type="ECO:0000256" key="3">
    <source>
        <dbReference type="ARBA" id="ARBA00022448"/>
    </source>
</evidence>
<evidence type="ECO:0000256" key="1">
    <source>
        <dbReference type="ARBA" id="ARBA00004418"/>
    </source>
</evidence>
<comment type="subcellular location">
    <subcellularLocation>
        <location evidence="1">Periplasm</location>
    </subcellularLocation>
</comment>
<keyword evidence="3" id="KW-0813">Transport</keyword>
<accession>A0ABU9IHH9</accession>
<protein>
    <submittedName>
        <fullName evidence="7">ABC transporter substrate-binding protein</fullName>
    </submittedName>
</protein>
<evidence type="ECO:0000313" key="7">
    <source>
        <dbReference type="EMBL" id="MEL1251651.1"/>
    </source>
</evidence>
<keyword evidence="8" id="KW-1185">Reference proteome</keyword>
<evidence type="ECO:0000313" key="8">
    <source>
        <dbReference type="Proteomes" id="UP001497045"/>
    </source>
</evidence>
<organism evidence="7 8">
    <name type="scientific">Aurantiacibacter gilvus</name>
    <dbReference type="NCBI Taxonomy" id="3139141"/>
    <lineage>
        <taxon>Bacteria</taxon>
        <taxon>Pseudomonadati</taxon>
        <taxon>Pseudomonadota</taxon>
        <taxon>Alphaproteobacteria</taxon>
        <taxon>Sphingomonadales</taxon>
        <taxon>Erythrobacteraceae</taxon>
        <taxon>Aurantiacibacter</taxon>
    </lineage>
</organism>
<evidence type="ECO:0000256" key="4">
    <source>
        <dbReference type="ARBA" id="ARBA00022729"/>
    </source>
</evidence>
<dbReference type="EMBL" id="JBBYHV010000002">
    <property type="protein sequence ID" value="MEL1251651.1"/>
    <property type="molecule type" value="Genomic_DNA"/>
</dbReference>
<dbReference type="PROSITE" id="PS51257">
    <property type="entry name" value="PROKAR_LIPOPROTEIN"/>
    <property type="match status" value="1"/>
</dbReference>
<dbReference type="Gene3D" id="3.90.76.10">
    <property type="entry name" value="Dipeptide-binding Protein, Domain 1"/>
    <property type="match status" value="1"/>
</dbReference>
<dbReference type="Gene3D" id="3.10.105.10">
    <property type="entry name" value="Dipeptide-binding Protein, Domain 3"/>
    <property type="match status" value="1"/>
</dbReference>
<dbReference type="Gene3D" id="3.40.190.10">
    <property type="entry name" value="Periplasmic binding protein-like II"/>
    <property type="match status" value="1"/>
</dbReference>
<dbReference type="InterPro" id="IPR039424">
    <property type="entry name" value="SBP_5"/>
</dbReference>
<sequence>MKLSILPLCLALLAGLTACGSSDEGELDIALIGDEDAVLTSGLRLSGPAQHVRGATQTGLVTLNAQGEVVPAIAETWLPTDDGLSYIFRLRETTWPDGEPMTAASVREALEDALEGLEGTSLGHDLALVEDVRAMAGRVIEIRLSTPEPYLLQLLAQPELALRQPGGETGPMSLVRREEGDITLELKPPLARGLPDREDWQDDVRLLRLHLRTAADAIAMFDDGDVQLVLGGTLGDLPLVETGPLSSGTLQIDTTFGLFGLQVRSEEGLLSNDGVREGLAMAIDRQALLERYNIGGWVPTTRPVSPGLPGEPGLVRERWVDEPIADLRAEATARIAAWREQFDEGDLSQPAVVTIALESGPGWSRFYEDLAQQLASVGIRLQRVADAREADLVLVDRVARYPAPRWFLNQFNCSLEQGLCDEGVDAEVELAMAERDPALRARRLAQAEADLTLANVYIPIGSPLRWSLVRGGVNGFEANVYGFHPLPEMAEIPR</sequence>
<proteinExistence type="inferred from homology"/>
<keyword evidence="4 5" id="KW-0732">Signal</keyword>
<dbReference type="PANTHER" id="PTHR30290:SF10">
    <property type="entry name" value="PERIPLASMIC OLIGOPEPTIDE-BINDING PROTEIN-RELATED"/>
    <property type="match status" value="1"/>
</dbReference>
<evidence type="ECO:0000256" key="2">
    <source>
        <dbReference type="ARBA" id="ARBA00005695"/>
    </source>
</evidence>
<reference evidence="7 8" key="1">
    <citation type="submission" date="2024-04" db="EMBL/GenBank/DDBJ databases">
        <title>Aurantiacibacter sp. DGU6 16S ribosomal RNA gene Genome sequencing and assembly.</title>
        <authorList>
            <person name="Park S."/>
        </authorList>
    </citation>
    <scope>NUCLEOTIDE SEQUENCE [LARGE SCALE GENOMIC DNA]</scope>
    <source>
        <strain evidence="7 8">DGU6</strain>
    </source>
</reference>
<dbReference type="Pfam" id="PF00496">
    <property type="entry name" value="SBP_bac_5"/>
    <property type="match status" value="1"/>
</dbReference>
<dbReference type="SUPFAM" id="SSF53850">
    <property type="entry name" value="Periplasmic binding protein-like II"/>
    <property type="match status" value="1"/>
</dbReference>
<dbReference type="Proteomes" id="UP001497045">
    <property type="component" value="Unassembled WGS sequence"/>
</dbReference>
<dbReference type="InterPro" id="IPR000914">
    <property type="entry name" value="SBP_5_dom"/>
</dbReference>
<name>A0ABU9IHH9_9SPHN</name>